<evidence type="ECO:0000313" key="2">
    <source>
        <dbReference type="EMBL" id="CEG15054.1"/>
    </source>
</evidence>
<reference evidence="2 3" key="1">
    <citation type="submission" date="2014-09" db="EMBL/GenBank/DDBJ databases">
        <authorList>
            <person name="Regsiter A."/>
        </authorList>
    </citation>
    <scope>NUCLEOTIDE SEQUENCE [LARGE SCALE GENOMIC DNA]</scope>
</reference>
<dbReference type="Proteomes" id="UP000052230">
    <property type="component" value="Unassembled WGS sequence"/>
</dbReference>
<keyword evidence="1" id="KW-1133">Transmembrane helix</keyword>
<keyword evidence="1" id="KW-0812">Transmembrane</keyword>
<dbReference type="KEGG" id="xcm:J164_01179"/>
<evidence type="ECO:0000313" key="3">
    <source>
        <dbReference type="Proteomes" id="UP000052230"/>
    </source>
</evidence>
<evidence type="ECO:0000256" key="1">
    <source>
        <dbReference type="SAM" id="Phobius"/>
    </source>
</evidence>
<organism evidence="2 3">
    <name type="scientific">Xanthomonas citri pv. citri</name>
    <dbReference type="NCBI Taxonomy" id="611301"/>
    <lineage>
        <taxon>Bacteria</taxon>
        <taxon>Pseudomonadati</taxon>
        <taxon>Pseudomonadota</taxon>
        <taxon>Gammaproteobacteria</taxon>
        <taxon>Lysobacterales</taxon>
        <taxon>Lysobacteraceae</taxon>
        <taxon>Xanthomonas</taxon>
    </lineage>
</organism>
<dbReference type="KEGG" id="xcr:J163_01179"/>
<dbReference type="KEGG" id="xcu:J159_01180"/>
<accession>A0A0U5FBD9</accession>
<name>A0A0U5FBD9_XANCI</name>
<proteinExistence type="predicted"/>
<sequence length="42" mass="4306">MRHASRIVQEIGILVVKGLFLGFLLGGVALWAAIAAAPFGAA</sequence>
<gene>
    <name evidence="2" type="ORF">XAC3562_170003</name>
</gene>
<protein>
    <submittedName>
        <fullName evidence="2">Uncharacterized protein</fullName>
    </submittedName>
</protein>
<comment type="caution">
    <text evidence="2">The sequence shown here is derived from an EMBL/GenBank/DDBJ whole genome shotgun (WGS) entry which is preliminary data.</text>
</comment>
<dbReference type="EMBL" id="CCXZ01000079">
    <property type="protein sequence ID" value="CEG15054.1"/>
    <property type="molecule type" value="Genomic_DNA"/>
</dbReference>
<keyword evidence="3" id="KW-1185">Reference proteome</keyword>
<dbReference type="KEGG" id="xcf:J172_01174"/>
<feature type="transmembrane region" description="Helical" evidence="1">
    <location>
        <begin position="12"/>
        <end position="34"/>
    </location>
</feature>
<keyword evidence="1" id="KW-0472">Membrane</keyword>
<dbReference type="AlphaFoldDB" id="A0A0U5FBD9"/>
<dbReference type="KEGG" id="xcn:J169_01179"/>
<dbReference type="KEGG" id="xcw:J162_01179"/>